<feature type="transmembrane region" description="Helical" evidence="8">
    <location>
        <begin position="250"/>
        <end position="266"/>
    </location>
</feature>
<keyword evidence="6 8" id="KW-0472">Membrane</keyword>
<keyword evidence="3 8" id="KW-0812">Transmembrane</keyword>
<proteinExistence type="inferred from homology"/>
<dbReference type="InterPro" id="IPR022764">
    <property type="entry name" value="Peptidase_S54_rhomboid_dom"/>
</dbReference>
<evidence type="ECO:0000256" key="1">
    <source>
        <dbReference type="ARBA" id="ARBA00004141"/>
    </source>
</evidence>
<evidence type="ECO:0000256" key="2">
    <source>
        <dbReference type="ARBA" id="ARBA00009045"/>
    </source>
</evidence>
<reference evidence="11" key="1">
    <citation type="submission" date="2016-10" db="EMBL/GenBank/DDBJ databases">
        <authorList>
            <person name="Varghese N."/>
            <person name="Submissions S."/>
        </authorList>
    </citation>
    <scope>NUCLEOTIDE SEQUENCE [LARGE SCALE GENOMIC DNA]</scope>
    <source>
        <strain evidence="11">DSM 44268</strain>
    </source>
</reference>
<comment type="similarity">
    <text evidence="2">Belongs to the peptidase S54 family.</text>
</comment>
<evidence type="ECO:0000259" key="9">
    <source>
        <dbReference type="Pfam" id="PF01694"/>
    </source>
</evidence>
<evidence type="ECO:0000256" key="7">
    <source>
        <dbReference type="SAM" id="MobiDB-lite"/>
    </source>
</evidence>
<feature type="transmembrane region" description="Helical" evidence="8">
    <location>
        <begin position="227"/>
        <end position="244"/>
    </location>
</feature>
<dbReference type="STRING" id="1550231.SAMN05660662_4024"/>
<evidence type="ECO:0000313" key="10">
    <source>
        <dbReference type="EMBL" id="SDF98187.1"/>
    </source>
</evidence>
<evidence type="ECO:0000313" key="11">
    <source>
        <dbReference type="Proteomes" id="UP000199406"/>
    </source>
</evidence>
<protein>
    <submittedName>
        <fullName evidence="10">Membrane associated serine protease, rhomboid family</fullName>
    </submittedName>
</protein>
<feature type="domain" description="Peptidase S54 rhomboid" evidence="9">
    <location>
        <begin position="134"/>
        <end position="264"/>
    </location>
</feature>
<dbReference type="Proteomes" id="UP000199406">
    <property type="component" value="Unassembled WGS sequence"/>
</dbReference>
<evidence type="ECO:0000256" key="6">
    <source>
        <dbReference type="ARBA" id="ARBA00023136"/>
    </source>
</evidence>
<sequence length="299" mass="31271">MSTTPDDGGAGRADQPAPPPATCYRHPDRPTGIACTRCGRPICPECMIPASVGFQCPECVKAGNAGVRTVRSFGLRTAGRRWGVVTLALIALNVAMFVVTAVSAVSAGNSPADNQRSSVFVDLAQWPAGVHYLDEWWRVLTAAFLHIGPVHLAMNMLALLLFGSELERQLGWARYLAVYLTSALGGAVAIQLLGDPRVVVAGASAAIYGLLGALGVLMTASRQDIRGLLTLLAINVFISFLPGISLLGHLGGLLAGALAGAVLVLLRRRTQLQVPALALVAIVLLVVSLTVPTLTVLDL</sequence>
<feature type="region of interest" description="Disordered" evidence="7">
    <location>
        <begin position="1"/>
        <end position="25"/>
    </location>
</feature>
<name>A0A1G7QHZ1_9ACTN</name>
<dbReference type="Pfam" id="PF01694">
    <property type="entry name" value="Rhomboid"/>
    <property type="match status" value="1"/>
</dbReference>
<feature type="transmembrane region" description="Helical" evidence="8">
    <location>
        <begin position="199"/>
        <end position="220"/>
    </location>
</feature>
<feature type="transmembrane region" description="Helical" evidence="8">
    <location>
        <begin position="136"/>
        <end position="163"/>
    </location>
</feature>
<keyword evidence="11" id="KW-1185">Reference proteome</keyword>
<keyword evidence="5 8" id="KW-1133">Transmembrane helix</keyword>
<dbReference type="PANTHER" id="PTHR43731">
    <property type="entry name" value="RHOMBOID PROTEASE"/>
    <property type="match status" value="1"/>
</dbReference>
<accession>A0A1G7QHZ1</accession>
<dbReference type="SUPFAM" id="SSF57845">
    <property type="entry name" value="B-box zinc-binding domain"/>
    <property type="match status" value="1"/>
</dbReference>
<feature type="transmembrane region" description="Helical" evidence="8">
    <location>
        <begin position="82"/>
        <end position="105"/>
    </location>
</feature>
<dbReference type="GO" id="GO:0004252">
    <property type="term" value="F:serine-type endopeptidase activity"/>
    <property type="evidence" value="ECO:0007669"/>
    <property type="project" value="InterPro"/>
</dbReference>
<evidence type="ECO:0000256" key="5">
    <source>
        <dbReference type="ARBA" id="ARBA00022989"/>
    </source>
</evidence>
<gene>
    <name evidence="10" type="ORF">SAMN05660662_4024</name>
</gene>
<dbReference type="AlphaFoldDB" id="A0A1G7QHZ1"/>
<keyword evidence="10" id="KW-0645">Protease</keyword>
<dbReference type="SUPFAM" id="SSF144091">
    <property type="entry name" value="Rhomboid-like"/>
    <property type="match status" value="1"/>
</dbReference>
<dbReference type="Gene3D" id="1.20.1540.10">
    <property type="entry name" value="Rhomboid-like"/>
    <property type="match status" value="1"/>
</dbReference>
<dbReference type="InterPro" id="IPR050925">
    <property type="entry name" value="Rhomboid_protease_S54"/>
</dbReference>
<evidence type="ECO:0000256" key="3">
    <source>
        <dbReference type="ARBA" id="ARBA00022692"/>
    </source>
</evidence>
<dbReference type="PANTHER" id="PTHR43731:SF14">
    <property type="entry name" value="PRESENILIN-ASSOCIATED RHOMBOID-LIKE PROTEIN, MITOCHONDRIAL"/>
    <property type="match status" value="1"/>
</dbReference>
<dbReference type="InterPro" id="IPR035952">
    <property type="entry name" value="Rhomboid-like_sf"/>
</dbReference>
<feature type="transmembrane region" description="Helical" evidence="8">
    <location>
        <begin position="278"/>
        <end position="297"/>
    </location>
</feature>
<evidence type="ECO:0000256" key="8">
    <source>
        <dbReference type="SAM" id="Phobius"/>
    </source>
</evidence>
<keyword evidence="4" id="KW-0378">Hydrolase</keyword>
<dbReference type="GO" id="GO:0006508">
    <property type="term" value="P:proteolysis"/>
    <property type="evidence" value="ECO:0007669"/>
    <property type="project" value="UniProtKB-KW"/>
</dbReference>
<dbReference type="GO" id="GO:0016020">
    <property type="term" value="C:membrane"/>
    <property type="evidence" value="ECO:0007669"/>
    <property type="project" value="UniProtKB-SubCell"/>
</dbReference>
<evidence type="ECO:0000256" key="4">
    <source>
        <dbReference type="ARBA" id="ARBA00022801"/>
    </source>
</evidence>
<dbReference type="EMBL" id="FNBT01000009">
    <property type="protein sequence ID" value="SDF98187.1"/>
    <property type="molecule type" value="Genomic_DNA"/>
</dbReference>
<feature type="transmembrane region" description="Helical" evidence="8">
    <location>
        <begin position="175"/>
        <end position="193"/>
    </location>
</feature>
<organism evidence="10 11">
    <name type="scientific">Blastococcus aurantiacus</name>
    <dbReference type="NCBI Taxonomy" id="1550231"/>
    <lineage>
        <taxon>Bacteria</taxon>
        <taxon>Bacillati</taxon>
        <taxon>Actinomycetota</taxon>
        <taxon>Actinomycetes</taxon>
        <taxon>Geodermatophilales</taxon>
        <taxon>Geodermatophilaceae</taxon>
        <taxon>Blastococcus</taxon>
    </lineage>
</organism>
<comment type="subcellular location">
    <subcellularLocation>
        <location evidence="1">Membrane</location>
        <topology evidence="1">Multi-pass membrane protein</topology>
    </subcellularLocation>
</comment>